<dbReference type="RefSeq" id="WP_166150434.1">
    <property type="nucleotide sequence ID" value="NZ_JAANYN010000011.1"/>
</dbReference>
<dbReference type="Proteomes" id="UP000649799">
    <property type="component" value="Unassembled WGS sequence"/>
</dbReference>
<feature type="domain" description="NAD(P)-binding" evidence="1">
    <location>
        <begin position="10"/>
        <end position="224"/>
    </location>
</feature>
<evidence type="ECO:0000313" key="3">
    <source>
        <dbReference type="Proteomes" id="UP000649799"/>
    </source>
</evidence>
<dbReference type="PANTHER" id="PTHR15020">
    <property type="entry name" value="FLAVIN REDUCTASE-RELATED"/>
    <property type="match status" value="1"/>
</dbReference>
<proteinExistence type="predicted"/>
<dbReference type="EMBL" id="JAANYN010000011">
    <property type="protein sequence ID" value="NHE59245.1"/>
    <property type="molecule type" value="Genomic_DNA"/>
</dbReference>
<dbReference type="InterPro" id="IPR036291">
    <property type="entry name" value="NAD(P)-bd_dom_sf"/>
</dbReference>
<name>A0ABX0HD47_9BACT</name>
<keyword evidence="3" id="KW-1185">Reference proteome</keyword>
<organism evidence="2 3">
    <name type="scientific">Cyclobacterium plantarum</name>
    <dbReference type="NCBI Taxonomy" id="2716263"/>
    <lineage>
        <taxon>Bacteria</taxon>
        <taxon>Pseudomonadati</taxon>
        <taxon>Bacteroidota</taxon>
        <taxon>Cytophagia</taxon>
        <taxon>Cytophagales</taxon>
        <taxon>Cyclobacteriaceae</taxon>
        <taxon>Cyclobacterium</taxon>
    </lineage>
</organism>
<dbReference type="Pfam" id="PF13460">
    <property type="entry name" value="NAD_binding_10"/>
    <property type="match status" value="1"/>
</dbReference>
<evidence type="ECO:0000313" key="2">
    <source>
        <dbReference type="EMBL" id="NHE59245.1"/>
    </source>
</evidence>
<dbReference type="SUPFAM" id="SSF51735">
    <property type="entry name" value="NAD(P)-binding Rossmann-fold domains"/>
    <property type="match status" value="1"/>
</dbReference>
<dbReference type="Gene3D" id="3.40.50.720">
    <property type="entry name" value="NAD(P)-binding Rossmann-like Domain"/>
    <property type="match status" value="1"/>
</dbReference>
<accession>A0ABX0HD47</accession>
<evidence type="ECO:0000259" key="1">
    <source>
        <dbReference type="Pfam" id="PF13460"/>
    </source>
</evidence>
<sequence length="245" mass="27112">MSKQTTLVLGASGATGKHLVSQLLLLGQSVKVIVRPNAKIPDSWLINDKVSVLRTEISNLSEGELADHIEDCQGLASCLGHNLTWKGIYGAPRKLVSQSVQLLCRAVEKNKSKNPVKLVLMNTAGNQNRDLSEPVSFGEKCLIALIRLLLPPHTDNEAAADFLRIQIGQKHPFIEWVVVRPDTLIDREEVSDYTLHASPSRSALFNPGKTSRINVAHVMAKLIGEKGLWEEWKGQMPVIYNKEIK</sequence>
<protein>
    <submittedName>
        <fullName evidence="2">NAD(P)H-binding protein</fullName>
    </submittedName>
</protein>
<reference evidence="2 3" key="1">
    <citation type="submission" date="2020-03" db="EMBL/GenBank/DDBJ databases">
        <title>Cyclobacterium plantarum sp. nov., a marine bacterium isolated from a coastal-marine wetland.</title>
        <authorList>
            <person name="Sanchez-Porro C."/>
            <person name="Ventosa A."/>
            <person name="Amoozegar M."/>
        </authorList>
    </citation>
    <scope>NUCLEOTIDE SEQUENCE [LARGE SCALE GENOMIC DNA]</scope>
    <source>
        <strain evidence="2 3">GBPx2</strain>
    </source>
</reference>
<dbReference type="InterPro" id="IPR016040">
    <property type="entry name" value="NAD(P)-bd_dom"/>
</dbReference>
<gene>
    <name evidence="2" type="ORF">G9Q97_20740</name>
</gene>
<dbReference type="PANTHER" id="PTHR15020:SF11">
    <property type="entry name" value="OS06G0360300 PROTEIN"/>
    <property type="match status" value="1"/>
</dbReference>
<comment type="caution">
    <text evidence="2">The sequence shown here is derived from an EMBL/GenBank/DDBJ whole genome shotgun (WGS) entry which is preliminary data.</text>
</comment>